<name>A0A1C4XFC0_MICEC</name>
<evidence type="ECO:0000313" key="2">
    <source>
        <dbReference type="Proteomes" id="UP000198253"/>
    </source>
</evidence>
<dbReference type="EMBL" id="LT607413">
    <property type="protein sequence ID" value="SCF07022.1"/>
    <property type="molecule type" value="Genomic_DNA"/>
</dbReference>
<protein>
    <submittedName>
        <fullName evidence="1">Uncharacterized protein</fullName>
    </submittedName>
</protein>
<reference evidence="2" key="1">
    <citation type="submission" date="2016-06" db="EMBL/GenBank/DDBJ databases">
        <authorList>
            <person name="Varghese N."/>
            <person name="Submissions Spin"/>
        </authorList>
    </citation>
    <scope>NUCLEOTIDE SEQUENCE [LARGE SCALE GENOMIC DNA]</scope>
    <source>
        <strain evidence="2">DSM 43816</strain>
    </source>
</reference>
<keyword evidence="2" id="KW-1185">Reference proteome</keyword>
<evidence type="ECO:0000313" key="1">
    <source>
        <dbReference type="EMBL" id="SCF07022.1"/>
    </source>
</evidence>
<dbReference type="InParanoid" id="A0A1C4XFC0"/>
<dbReference type="AlphaFoldDB" id="A0A1C4XFC0"/>
<accession>A0A1C4XFC0</accession>
<sequence>MSWVANILLSVDVREDSALVHEFDQWLQTQAPRRNQPHVHGVGSLRALHDTPEAWGGQKHPEALVWAGVLNHADIRAVVQRFGATRWRIPDLAQLMIMDQEQGAFRIWMIRDGNARQYLPLPDFGADDQGVSTP</sequence>
<organism evidence="1 2">
    <name type="scientific">Micromonospora echinospora</name>
    <name type="common">Micromonospora purpurea</name>
    <dbReference type="NCBI Taxonomy" id="1877"/>
    <lineage>
        <taxon>Bacteria</taxon>
        <taxon>Bacillati</taxon>
        <taxon>Actinomycetota</taxon>
        <taxon>Actinomycetes</taxon>
        <taxon>Micromonosporales</taxon>
        <taxon>Micromonosporaceae</taxon>
        <taxon>Micromonospora</taxon>
    </lineage>
</organism>
<dbReference type="Proteomes" id="UP000198253">
    <property type="component" value="Chromosome I"/>
</dbReference>
<gene>
    <name evidence="1" type="ORF">GA0070618_2992</name>
</gene>
<dbReference type="RefSeq" id="WP_197701759.1">
    <property type="nucleotide sequence ID" value="NZ_LT607413.1"/>
</dbReference>
<proteinExistence type="predicted"/>